<proteinExistence type="predicted"/>
<keyword evidence="3" id="KW-1185">Reference proteome</keyword>
<sequence length="114" mass="12709">MHSSSEVLAAFHQQLDGSPKLDGSRVFPDSDPFPMTFMELLQEKTIRKGPNSSEDLRKVSKFSTGLTKVNQKFDAKPELAPSSYLSNKKQSQSSDDNIEKSFTVKRKQGSSLLN</sequence>
<protein>
    <submittedName>
        <fullName evidence="2">Uncharacterized protein</fullName>
    </submittedName>
</protein>
<dbReference type="Proteomes" id="UP001604336">
    <property type="component" value="Unassembled WGS sequence"/>
</dbReference>
<name>A0ABD1U1V6_9LAMI</name>
<evidence type="ECO:0000313" key="2">
    <source>
        <dbReference type="EMBL" id="KAL2518987.1"/>
    </source>
</evidence>
<feature type="region of interest" description="Disordered" evidence="1">
    <location>
        <begin position="1"/>
        <end position="29"/>
    </location>
</feature>
<feature type="region of interest" description="Disordered" evidence="1">
    <location>
        <begin position="78"/>
        <end position="114"/>
    </location>
</feature>
<dbReference type="AlphaFoldDB" id="A0ABD1U1V6"/>
<gene>
    <name evidence="2" type="ORF">Adt_15234</name>
</gene>
<evidence type="ECO:0000256" key="1">
    <source>
        <dbReference type="SAM" id="MobiDB-lite"/>
    </source>
</evidence>
<feature type="compositionally biased region" description="Polar residues" evidence="1">
    <location>
        <begin position="83"/>
        <end position="95"/>
    </location>
</feature>
<accession>A0ABD1U1V6</accession>
<comment type="caution">
    <text evidence="2">The sequence shown here is derived from an EMBL/GenBank/DDBJ whole genome shotgun (WGS) entry which is preliminary data.</text>
</comment>
<organism evidence="2 3">
    <name type="scientific">Abeliophyllum distichum</name>
    <dbReference type="NCBI Taxonomy" id="126358"/>
    <lineage>
        <taxon>Eukaryota</taxon>
        <taxon>Viridiplantae</taxon>
        <taxon>Streptophyta</taxon>
        <taxon>Embryophyta</taxon>
        <taxon>Tracheophyta</taxon>
        <taxon>Spermatophyta</taxon>
        <taxon>Magnoliopsida</taxon>
        <taxon>eudicotyledons</taxon>
        <taxon>Gunneridae</taxon>
        <taxon>Pentapetalae</taxon>
        <taxon>asterids</taxon>
        <taxon>lamiids</taxon>
        <taxon>Lamiales</taxon>
        <taxon>Oleaceae</taxon>
        <taxon>Forsythieae</taxon>
        <taxon>Abeliophyllum</taxon>
    </lineage>
</organism>
<dbReference type="EMBL" id="JBFOLK010000004">
    <property type="protein sequence ID" value="KAL2518987.1"/>
    <property type="molecule type" value="Genomic_DNA"/>
</dbReference>
<evidence type="ECO:0000313" key="3">
    <source>
        <dbReference type="Proteomes" id="UP001604336"/>
    </source>
</evidence>
<reference evidence="3" key="1">
    <citation type="submission" date="2024-07" db="EMBL/GenBank/DDBJ databases">
        <title>Two chromosome-level genome assemblies of Korean endemic species Abeliophyllum distichum and Forsythia ovata (Oleaceae).</title>
        <authorList>
            <person name="Jang H."/>
        </authorList>
    </citation>
    <scope>NUCLEOTIDE SEQUENCE [LARGE SCALE GENOMIC DNA]</scope>
</reference>